<dbReference type="Proteomes" id="UP000623129">
    <property type="component" value="Unassembled WGS sequence"/>
</dbReference>
<dbReference type="InterPro" id="IPR050942">
    <property type="entry name" value="F-box_BR-signaling"/>
</dbReference>
<dbReference type="PANTHER" id="PTHR44259:SF114">
    <property type="entry name" value="OS06G0707300 PROTEIN"/>
    <property type="match status" value="1"/>
</dbReference>
<feature type="domain" description="F-box" evidence="1">
    <location>
        <begin position="8"/>
        <end position="47"/>
    </location>
</feature>
<protein>
    <submittedName>
        <fullName evidence="3">F-box/kelch-repeat protein</fullName>
    </submittedName>
</protein>
<dbReference type="PANTHER" id="PTHR44259">
    <property type="entry name" value="OS07G0183000 PROTEIN-RELATED"/>
    <property type="match status" value="1"/>
</dbReference>
<keyword evidence="4" id="KW-1185">Reference proteome</keyword>
<sequence length="365" mass="42204">MKTIPENWTDLPPDLLHLILAKLSDISDICDYIRLRAVCKSWRCSISVSDLPPQFPWIMKLGDNKESLLEFYSFASKKVYTMHAPNSSNKSLGLSSMLVRQFGSDDLFSLVLCKKSCQFREGYCSFLNPVNNSEVYLPVVHDPEPSSFRFCWSGPRSFHSENCVIFSYGINRLAVCKSNGDKWDCIGGDLGYEYAYLNGLLFTIEYWKSGFTRVIDIGTRQEAYVIPPQESTMRGIPFLVESSGEILLVCYIHTYIREIKNYSWSNICSELEIHNDNRRDEVHKFYIHRLEFGNGEEKPCWVKVTSIGDQMLFIDFVARRAFSLKACEFPGFKGNSIYYIDTQDSKIYRYDMENDSFKKRMGRCA</sequence>
<dbReference type="SUPFAM" id="SSF81383">
    <property type="entry name" value="F-box domain"/>
    <property type="match status" value="1"/>
</dbReference>
<reference evidence="3" key="1">
    <citation type="submission" date="2020-01" db="EMBL/GenBank/DDBJ databases">
        <title>Genome sequence of Kobresia littledalei, the first chromosome-level genome in the family Cyperaceae.</title>
        <authorList>
            <person name="Qu G."/>
        </authorList>
    </citation>
    <scope>NUCLEOTIDE SEQUENCE</scope>
    <source>
        <strain evidence="3">C.B.Clarke</strain>
        <tissue evidence="3">Leaf</tissue>
    </source>
</reference>
<dbReference type="Gene3D" id="1.20.1280.50">
    <property type="match status" value="1"/>
</dbReference>
<dbReference type="AlphaFoldDB" id="A0A833VRZ6"/>
<accession>A0A833VRZ6</accession>
<proteinExistence type="predicted"/>
<evidence type="ECO:0000259" key="2">
    <source>
        <dbReference type="Pfam" id="PF03478"/>
    </source>
</evidence>
<dbReference type="InterPro" id="IPR001810">
    <property type="entry name" value="F-box_dom"/>
</dbReference>
<dbReference type="InterPro" id="IPR036047">
    <property type="entry name" value="F-box-like_dom_sf"/>
</dbReference>
<organism evidence="3 4">
    <name type="scientific">Carex littledalei</name>
    <dbReference type="NCBI Taxonomy" id="544730"/>
    <lineage>
        <taxon>Eukaryota</taxon>
        <taxon>Viridiplantae</taxon>
        <taxon>Streptophyta</taxon>
        <taxon>Embryophyta</taxon>
        <taxon>Tracheophyta</taxon>
        <taxon>Spermatophyta</taxon>
        <taxon>Magnoliopsida</taxon>
        <taxon>Liliopsida</taxon>
        <taxon>Poales</taxon>
        <taxon>Cyperaceae</taxon>
        <taxon>Cyperoideae</taxon>
        <taxon>Cariceae</taxon>
        <taxon>Carex</taxon>
        <taxon>Carex subgen. Euthyceras</taxon>
    </lineage>
</organism>
<comment type="caution">
    <text evidence="3">The sequence shown here is derived from an EMBL/GenBank/DDBJ whole genome shotgun (WGS) entry which is preliminary data.</text>
</comment>
<feature type="domain" description="KIB1-4 beta-propeller" evidence="2">
    <location>
        <begin position="71"/>
        <end position="348"/>
    </location>
</feature>
<dbReference type="InterPro" id="IPR005174">
    <property type="entry name" value="KIB1-4_b-propeller"/>
</dbReference>
<dbReference type="EMBL" id="SWLB01000004">
    <property type="protein sequence ID" value="KAF3339435.1"/>
    <property type="molecule type" value="Genomic_DNA"/>
</dbReference>
<dbReference type="OrthoDB" id="638130at2759"/>
<dbReference type="Pfam" id="PF00646">
    <property type="entry name" value="F-box"/>
    <property type="match status" value="1"/>
</dbReference>
<evidence type="ECO:0000259" key="1">
    <source>
        <dbReference type="Pfam" id="PF00646"/>
    </source>
</evidence>
<gene>
    <name evidence="3" type="ORF">FCM35_KLT16906</name>
</gene>
<dbReference type="Pfam" id="PF03478">
    <property type="entry name" value="Beta-prop_KIB1-4"/>
    <property type="match status" value="1"/>
</dbReference>
<evidence type="ECO:0000313" key="4">
    <source>
        <dbReference type="Proteomes" id="UP000623129"/>
    </source>
</evidence>
<evidence type="ECO:0000313" key="3">
    <source>
        <dbReference type="EMBL" id="KAF3339435.1"/>
    </source>
</evidence>
<name>A0A833VRZ6_9POAL</name>